<keyword evidence="5 9" id="KW-0798">TonB box</keyword>
<dbReference type="RefSeq" id="WP_089830882.1">
    <property type="nucleotide sequence ID" value="NZ_FNBN01000002.1"/>
</dbReference>
<evidence type="ECO:0000256" key="3">
    <source>
        <dbReference type="ARBA" id="ARBA00022452"/>
    </source>
</evidence>
<evidence type="ECO:0000259" key="10">
    <source>
        <dbReference type="Pfam" id="PF00593"/>
    </source>
</evidence>
<dbReference type="Pfam" id="PF07715">
    <property type="entry name" value="Plug"/>
    <property type="match status" value="1"/>
</dbReference>
<comment type="subcellular location">
    <subcellularLocation>
        <location evidence="1 8">Cell outer membrane</location>
        <topology evidence="1 8">Multi-pass membrane protein</topology>
    </subcellularLocation>
</comment>
<dbReference type="SUPFAM" id="SSF56935">
    <property type="entry name" value="Porins"/>
    <property type="match status" value="1"/>
</dbReference>
<accession>A0A1G7MLS6</accession>
<comment type="similarity">
    <text evidence="8 9">Belongs to the TonB-dependent receptor family.</text>
</comment>
<evidence type="ECO:0000313" key="12">
    <source>
        <dbReference type="EMBL" id="SDF62624.1"/>
    </source>
</evidence>
<evidence type="ECO:0000256" key="2">
    <source>
        <dbReference type="ARBA" id="ARBA00022448"/>
    </source>
</evidence>
<dbReference type="AlphaFoldDB" id="A0A1G7MLS6"/>
<dbReference type="OrthoDB" id="604358at2"/>
<protein>
    <submittedName>
        <fullName evidence="12">TonB-linked outer membrane protein, SusC/RagA family</fullName>
    </submittedName>
</protein>
<dbReference type="Proteomes" id="UP000199045">
    <property type="component" value="Unassembled WGS sequence"/>
</dbReference>
<gene>
    <name evidence="12" type="ORF">SAMN04488121_102485</name>
</gene>
<organism evidence="12 13">
    <name type="scientific">Chitinophaga filiformis</name>
    <name type="common">Myxococcus filiformis</name>
    <name type="synonym">Flexibacter filiformis</name>
    <dbReference type="NCBI Taxonomy" id="104663"/>
    <lineage>
        <taxon>Bacteria</taxon>
        <taxon>Pseudomonadati</taxon>
        <taxon>Bacteroidota</taxon>
        <taxon>Chitinophagia</taxon>
        <taxon>Chitinophagales</taxon>
        <taxon>Chitinophagaceae</taxon>
        <taxon>Chitinophaga</taxon>
    </lineage>
</organism>
<keyword evidence="2 8" id="KW-0813">Transport</keyword>
<evidence type="ECO:0000313" key="13">
    <source>
        <dbReference type="Proteomes" id="UP000199045"/>
    </source>
</evidence>
<dbReference type="GO" id="GO:0009279">
    <property type="term" value="C:cell outer membrane"/>
    <property type="evidence" value="ECO:0007669"/>
    <property type="project" value="UniProtKB-SubCell"/>
</dbReference>
<dbReference type="InterPro" id="IPR036942">
    <property type="entry name" value="Beta-barrel_TonB_sf"/>
</dbReference>
<keyword evidence="7 8" id="KW-0998">Cell outer membrane</keyword>
<evidence type="ECO:0000256" key="1">
    <source>
        <dbReference type="ARBA" id="ARBA00004571"/>
    </source>
</evidence>
<dbReference type="Gene3D" id="2.60.40.1120">
    <property type="entry name" value="Carboxypeptidase-like, regulatory domain"/>
    <property type="match status" value="1"/>
</dbReference>
<dbReference type="NCBIfam" id="TIGR04057">
    <property type="entry name" value="SusC_RagA_signa"/>
    <property type="match status" value="1"/>
</dbReference>
<dbReference type="SUPFAM" id="SSF49464">
    <property type="entry name" value="Carboxypeptidase regulatory domain-like"/>
    <property type="match status" value="1"/>
</dbReference>
<evidence type="ECO:0000256" key="6">
    <source>
        <dbReference type="ARBA" id="ARBA00023136"/>
    </source>
</evidence>
<dbReference type="InterPro" id="IPR012910">
    <property type="entry name" value="Plug_dom"/>
</dbReference>
<dbReference type="EMBL" id="FNBN01000002">
    <property type="protein sequence ID" value="SDF62624.1"/>
    <property type="molecule type" value="Genomic_DNA"/>
</dbReference>
<evidence type="ECO:0000256" key="5">
    <source>
        <dbReference type="ARBA" id="ARBA00023077"/>
    </source>
</evidence>
<dbReference type="NCBIfam" id="TIGR04056">
    <property type="entry name" value="OMP_RagA_SusC"/>
    <property type="match status" value="1"/>
</dbReference>
<evidence type="ECO:0000256" key="8">
    <source>
        <dbReference type="PROSITE-ProRule" id="PRU01360"/>
    </source>
</evidence>
<evidence type="ECO:0000256" key="9">
    <source>
        <dbReference type="RuleBase" id="RU003357"/>
    </source>
</evidence>
<name>A0A1G7MLS6_CHIFI</name>
<evidence type="ECO:0000256" key="7">
    <source>
        <dbReference type="ARBA" id="ARBA00023237"/>
    </source>
</evidence>
<reference evidence="12 13" key="1">
    <citation type="submission" date="2016-10" db="EMBL/GenBank/DDBJ databases">
        <authorList>
            <person name="de Groot N.N."/>
        </authorList>
    </citation>
    <scope>NUCLEOTIDE SEQUENCE [LARGE SCALE GENOMIC DNA]</scope>
    <source>
        <strain evidence="12 13">DSM 527</strain>
    </source>
</reference>
<evidence type="ECO:0000259" key="11">
    <source>
        <dbReference type="Pfam" id="PF07715"/>
    </source>
</evidence>
<dbReference type="InterPro" id="IPR008969">
    <property type="entry name" value="CarboxyPept-like_regulatory"/>
</dbReference>
<keyword evidence="4 8" id="KW-0812">Transmembrane</keyword>
<feature type="domain" description="TonB-dependent receptor-like beta-barrel" evidence="10">
    <location>
        <begin position="434"/>
        <end position="1043"/>
    </location>
</feature>
<dbReference type="InterPro" id="IPR023996">
    <property type="entry name" value="TonB-dep_OMP_SusC/RagA"/>
</dbReference>
<dbReference type="Gene3D" id="2.40.170.20">
    <property type="entry name" value="TonB-dependent receptor, beta-barrel domain"/>
    <property type="match status" value="1"/>
</dbReference>
<dbReference type="InterPro" id="IPR039426">
    <property type="entry name" value="TonB-dep_rcpt-like"/>
</dbReference>
<dbReference type="Pfam" id="PF13620">
    <property type="entry name" value="CarboxypepD_reg"/>
    <property type="match status" value="1"/>
</dbReference>
<dbReference type="Gene3D" id="2.170.130.10">
    <property type="entry name" value="TonB-dependent receptor, plug domain"/>
    <property type="match status" value="1"/>
</dbReference>
<proteinExistence type="inferred from homology"/>
<evidence type="ECO:0000256" key="4">
    <source>
        <dbReference type="ARBA" id="ARBA00022692"/>
    </source>
</evidence>
<dbReference type="STRING" id="104663.SAMN04488121_102485"/>
<dbReference type="InterPro" id="IPR037066">
    <property type="entry name" value="Plug_dom_sf"/>
</dbReference>
<dbReference type="InterPro" id="IPR023997">
    <property type="entry name" value="TonB-dep_OMP_SusC/RagA_CS"/>
</dbReference>
<dbReference type="InterPro" id="IPR000531">
    <property type="entry name" value="Beta-barrel_TonB"/>
</dbReference>
<dbReference type="PROSITE" id="PS52016">
    <property type="entry name" value="TONB_DEPENDENT_REC_3"/>
    <property type="match status" value="1"/>
</dbReference>
<keyword evidence="6 8" id="KW-0472">Membrane</keyword>
<sequence length="1085" mass="121499">MGKAKTLFRGISCLLLMMLMKQEIRAQEGSSDVHGTVVSTKGTALPGVTVQAVEKSAGTKFNTLTDANGDFVFKRFKVGSQYDFQFTMMGYEKGEYPGFTVKNNGKNLLLIRLNEKSIGLGDVVVVGYGTQKKVNLTGAVSQVGSDVFADRPVSSPAQALQGAVPNLNINFGDGHPGSTGTFNIRGFASIQNTTGSPLILIDGATGNIDMLNPQDIESLSVLKDAASSAIYGSRAAFGVILITTKKAKKGALSVNYGASYGIQKMTTRTDFITDGFTQDSLVDAAFSRNVGNSYTGFNADDYAELKRRQTDKSLPSVVLQNRNGQPQYVYYGSTDWWHFLFRKTQPGMEHHFNMTGGNEKVDFMMSGRYYQQKGMYQTYLRQDVYNAYNFRAKINAHVTDWLTIYSNTQFGANDYTWPGYGANLTGLYNHAMASYVPQNPDGTFTFRTNLNNYGAYEYADLQHRKSHGGNKKCNLTNMVGFETHFGGGLSLAGNYTYELAPYSDYQRNTLIPWSVNPGIINTAGYDQYNENTYLDQHHSVNLYGTYEKSIGKHNLKVTAGYNQELQKYKANMGMRTNLLSEDLNQIDLGTGAQQSGGNAREWALLGYFARVNYDYKSKYLLEVNGRYDGSSRFPKEERFGFFPSVSGGWRVSEEPFFEPAKNILPELKLRASYGSLGNQDVGSGNLYPYIPVMSSGLSKWIVGGNQAQYLSAPDPITPDFTWEKSASLDGGIDAGFFRNKLQISYDWYRRTTKDMLIPGKTMPGVFGAPSPTQNAGDLVTKGFDLSVRWQDNGKLAGKPFTYNVGFVLSDYKAKITRFDNPNKLLSNYYEGQELGEMWGYSIDGYFKSEDEAKNWAVNQDYVDRDQRVTSPGEWSKLHAGDMKFIDLNGDKVINDGKNTLSEHGDLRKIGNSLPRYSFGITAGFNWNNFDLSAFFQGIGKQNWYPDVEAAKFWGVYGRPYTSFLPKDFVSKVWSPENPNAYFPLLRGYAAYPGGELAVKNDKYLQDLAYVRLKNLTIGYNLPATLVKRWKMQRLRVYFTGQNLFTFTKMHNKYIDPEQVGPYSSDIGGRNYPFFRQYTFGFDTTF</sequence>
<feature type="domain" description="TonB-dependent receptor plug" evidence="11">
    <location>
        <begin position="133"/>
        <end position="239"/>
    </location>
</feature>
<dbReference type="Pfam" id="PF00593">
    <property type="entry name" value="TonB_dep_Rec_b-barrel"/>
    <property type="match status" value="1"/>
</dbReference>
<keyword evidence="3 8" id="KW-1134">Transmembrane beta strand</keyword>